<dbReference type="InterPro" id="IPR023198">
    <property type="entry name" value="PGP-like_dom2"/>
</dbReference>
<evidence type="ECO:0000313" key="1">
    <source>
        <dbReference type="EMBL" id="ERF61445.1"/>
    </source>
</evidence>
<dbReference type="NCBIfam" id="TIGR01509">
    <property type="entry name" value="HAD-SF-IA-v3"/>
    <property type="match status" value="1"/>
</dbReference>
<dbReference type="GO" id="GO:0016787">
    <property type="term" value="F:hydrolase activity"/>
    <property type="evidence" value="ECO:0007669"/>
    <property type="project" value="UniProtKB-KW"/>
</dbReference>
<dbReference type="Gene3D" id="3.40.50.1000">
    <property type="entry name" value="HAD superfamily/HAD-like"/>
    <property type="match status" value="1"/>
</dbReference>
<dbReference type="eggNOG" id="COG0637">
    <property type="taxonomic scope" value="Bacteria"/>
</dbReference>
<dbReference type="PANTHER" id="PTHR18901">
    <property type="entry name" value="2-DEOXYGLUCOSE-6-PHOSPHATE PHOSPHATASE 2"/>
    <property type="match status" value="1"/>
</dbReference>
<evidence type="ECO:0000313" key="3">
    <source>
        <dbReference type="Proteomes" id="UP000016412"/>
    </source>
</evidence>
<dbReference type="RefSeq" id="WP_021329564.1">
    <property type="nucleotide sequence ID" value="NZ_AUZJ01000012.1"/>
</dbReference>
<name>U2L1G0_TRESO</name>
<dbReference type="STRING" id="1125725.HMPREF1325_0788"/>
<dbReference type="PRINTS" id="PR00413">
    <property type="entry name" value="HADHALOGNASE"/>
</dbReference>
<protein>
    <submittedName>
        <fullName evidence="1">HAD hydrolase, family IA, variant 3</fullName>
    </submittedName>
</protein>
<keyword evidence="1" id="KW-0378">Hydrolase</keyword>
<dbReference type="SFLD" id="SFLDS00003">
    <property type="entry name" value="Haloacid_Dehalogenase"/>
    <property type="match status" value="1"/>
</dbReference>
<keyword evidence="4" id="KW-1185">Reference proteome</keyword>
<evidence type="ECO:0000313" key="2">
    <source>
        <dbReference type="EMBL" id="ERJ98190.1"/>
    </source>
</evidence>
<sequence length="217" mass="23771">MTMKTFAAVIFDMDGVLLDSETVCDLVWRKAAKECGIADIEYLIEKNRGCNYADTRASLEHDLQSVSAADRFMNRIAVLFNKIETEEGLPSMKGAREALEYLTKKGYRIALASSTDGDAVRRQMKNAGFIDFFETLTTGDTVARGKPDPEIYERACASLGLSPDVCCAIEDSPNGMRSAYRAGLSCIMVPDKIAPDDEMKKIAMCILPSLDAIGTVL</sequence>
<dbReference type="InterPro" id="IPR006439">
    <property type="entry name" value="HAD-SF_hydro_IA"/>
</dbReference>
<dbReference type="NCBIfam" id="TIGR01549">
    <property type="entry name" value="HAD-SF-IA-v1"/>
    <property type="match status" value="1"/>
</dbReference>
<dbReference type="SUPFAM" id="SSF56784">
    <property type="entry name" value="HAD-like"/>
    <property type="match status" value="1"/>
</dbReference>
<dbReference type="InterPro" id="IPR023214">
    <property type="entry name" value="HAD_sf"/>
</dbReference>
<dbReference type="EMBL" id="AVQI01000082">
    <property type="protein sequence ID" value="ERJ98190.1"/>
    <property type="molecule type" value="Genomic_DNA"/>
</dbReference>
<proteinExistence type="predicted"/>
<dbReference type="AlphaFoldDB" id="U2L1G0"/>
<gene>
    <name evidence="2" type="ORF">HMPREF0860_1774</name>
    <name evidence="1" type="ORF">HMPREF1325_0788</name>
</gene>
<evidence type="ECO:0000313" key="4">
    <source>
        <dbReference type="Proteomes" id="UP000016646"/>
    </source>
</evidence>
<dbReference type="Proteomes" id="UP000016412">
    <property type="component" value="Unassembled WGS sequence"/>
</dbReference>
<comment type="caution">
    <text evidence="1">The sequence shown here is derived from an EMBL/GenBank/DDBJ whole genome shotgun (WGS) entry which is preliminary data.</text>
</comment>
<dbReference type="Pfam" id="PF13419">
    <property type="entry name" value="HAD_2"/>
    <property type="match status" value="1"/>
</dbReference>
<dbReference type="Gene3D" id="1.10.150.240">
    <property type="entry name" value="Putative phosphatase, domain 2"/>
    <property type="match status" value="1"/>
</dbReference>
<dbReference type="PANTHER" id="PTHR18901:SF38">
    <property type="entry name" value="PSEUDOURIDINE-5'-PHOSPHATASE"/>
    <property type="match status" value="1"/>
</dbReference>
<dbReference type="EMBL" id="AUZJ01000012">
    <property type="protein sequence ID" value="ERF61445.1"/>
    <property type="molecule type" value="Genomic_DNA"/>
</dbReference>
<dbReference type="PATRIC" id="fig|1125725.3.peg.541"/>
<dbReference type="InterPro" id="IPR041492">
    <property type="entry name" value="HAD_2"/>
</dbReference>
<organism evidence="1 3">
    <name type="scientific">Treponema socranskii subsp. socranskii VPI DR56BR1116 = ATCC 35536</name>
    <dbReference type="NCBI Taxonomy" id="1125725"/>
    <lineage>
        <taxon>Bacteria</taxon>
        <taxon>Pseudomonadati</taxon>
        <taxon>Spirochaetota</taxon>
        <taxon>Spirochaetia</taxon>
        <taxon>Spirochaetales</taxon>
        <taxon>Treponemataceae</taxon>
        <taxon>Treponema</taxon>
    </lineage>
</organism>
<accession>U2L1G0</accession>
<dbReference type="InterPro" id="IPR036412">
    <property type="entry name" value="HAD-like_sf"/>
</dbReference>
<reference evidence="3 4" key="1">
    <citation type="submission" date="2013-08" db="EMBL/GenBank/DDBJ databases">
        <authorList>
            <person name="Durkin A.S."/>
            <person name="Haft D.R."/>
            <person name="McCorrison J."/>
            <person name="Torralba M."/>
            <person name="Gillis M."/>
            <person name="Haft D.H."/>
            <person name="Methe B."/>
            <person name="Sutton G."/>
            <person name="Nelson K.E."/>
        </authorList>
    </citation>
    <scope>NUCLEOTIDE SEQUENCE [LARGE SCALE GENOMIC DNA]</scope>
    <source>
        <strain evidence="2 4">ATCC 35536</strain>
        <strain evidence="1 3">VPI DR56BR1116</strain>
    </source>
</reference>
<dbReference type="Proteomes" id="UP000016646">
    <property type="component" value="Unassembled WGS sequence"/>
</dbReference>
<dbReference type="SFLD" id="SFLDG01135">
    <property type="entry name" value="C1.5.6:_HAD__Beta-PGM__Phospha"/>
    <property type="match status" value="1"/>
</dbReference>
<dbReference type="SFLD" id="SFLDG01129">
    <property type="entry name" value="C1.5:_HAD__Beta-PGM__Phosphata"/>
    <property type="match status" value="1"/>
</dbReference>